<evidence type="ECO:0000256" key="2">
    <source>
        <dbReference type="ARBA" id="ARBA00023125"/>
    </source>
</evidence>
<dbReference type="PANTHER" id="PTHR44846:SF1">
    <property type="entry name" value="MANNOSYL-D-GLYCERATE TRANSPORT_METABOLISM SYSTEM REPRESSOR MNGR-RELATED"/>
    <property type="match status" value="1"/>
</dbReference>
<dbReference type="RefSeq" id="WP_345251344.1">
    <property type="nucleotide sequence ID" value="NZ_BAABFO010000021.1"/>
</dbReference>
<dbReference type="Proteomes" id="UP001501671">
    <property type="component" value="Unassembled WGS sequence"/>
</dbReference>
<dbReference type="InterPro" id="IPR036390">
    <property type="entry name" value="WH_DNA-bd_sf"/>
</dbReference>
<protein>
    <submittedName>
        <fullName evidence="5">GntR family transcriptional regulator</fullName>
    </submittedName>
</protein>
<dbReference type="Pfam" id="PF07702">
    <property type="entry name" value="UTRA"/>
    <property type="match status" value="1"/>
</dbReference>
<evidence type="ECO:0000259" key="4">
    <source>
        <dbReference type="PROSITE" id="PS50949"/>
    </source>
</evidence>
<dbReference type="SMART" id="SM00866">
    <property type="entry name" value="UTRA"/>
    <property type="match status" value="1"/>
</dbReference>
<dbReference type="Pfam" id="PF00392">
    <property type="entry name" value="GntR"/>
    <property type="match status" value="1"/>
</dbReference>
<sequence>MVQTEKAIAGGSLHDQVRRDLLARIANGDYQPGDMLPTEEALCKHYGVSRITIRRAITDLVSQFVLSRRRGVGTVVRYNGAGKRFFRLSGFFEDISLLEQVVLADEVLPAEGRAAAALKVEPGTKIRRVRFVTRHDKECFTLGDSYLPTEKSSAWGPRIDRATQELHAILADEWIADVLEVEVGRPLLAAHRTYFDQNDRPVRYLYARYHPEHYRFIVDLQPSQGRPVSEKELSTP</sequence>
<dbReference type="InterPro" id="IPR000524">
    <property type="entry name" value="Tscrpt_reg_HTH_GntR"/>
</dbReference>
<dbReference type="PANTHER" id="PTHR44846">
    <property type="entry name" value="MANNOSYL-D-GLYCERATE TRANSPORT/METABOLISM SYSTEM REPRESSOR MNGR-RELATED"/>
    <property type="match status" value="1"/>
</dbReference>
<proteinExistence type="predicted"/>
<evidence type="ECO:0000313" key="6">
    <source>
        <dbReference type="Proteomes" id="UP001501671"/>
    </source>
</evidence>
<dbReference type="SUPFAM" id="SSF64288">
    <property type="entry name" value="Chorismate lyase-like"/>
    <property type="match status" value="1"/>
</dbReference>
<dbReference type="InterPro" id="IPR011663">
    <property type="entry name" value="UTRA"/>
</dbReference>
<dbReference type="EMBL" id="BAABFO010000021">
    <property type="protein sequence ID" value="GAA4339051.1"/>
    <property type="molecule type" value="Genomic_DNA"/>
</dbReference>
<reference evidence="6" key="1">
    <citation type="journal article" date="2019" name="Int. J. Syst. Evol. Microbiol.">
        <title>The Global Catalogue of Microorganisms (GCM) 10K type strain sequencing project: providing services to taxonomists for standard genome sequencing and annotation.</title>
        <authorList>
            <consortium name="The Broad Institute Genomics Platform"/>
            <consortium name="The Broad Institute Genome Sequencing Center for Infectious Disease"/>
            <person name="Wu L."/>
            <person name="Ma J."/>
        </authorList>
    </citation>
    <scope>NUCLEOTIDE SEQUENCE [LARGE SCALE GENOMIC DNA]</scope>
    <source>
        <strain evidence="6">JCM 17666</strain>
    </source>
</reference>
<dbReference type="InterPro" id="IPR028978">
    <property type="entry name" value="Chorismate_lyase_/UTRA_dom_sf"/>
</dbReference>
<name>A0ABP8HGV7_9BURK</name>
<dbReference type="InterPro" id="IPR036388">
    <property type="entry name" value="WH-like_DNA-bd_sf"/>
</dbReference>
<keyword evidence="2" id="KW-0238">DNA-binding</keyword>
<dbReference type="CDD" id="cd07377">
    <property type="entry name" value="WHTH_GntR"/>
    <property type="match status" value="1"/>
</dbReference>
<keyword evidence="1" id="KW-0805">Transcription regulation</keyword>
<feature type="domain" description="HTH gntR-type" evidence="4">
    <location>
        <begin position="11"/>
        <end position="79"/>
    </location>
</feature>
<dbReference type="PRINTS" id="PR00035">
    <property type="entry name" value="HTHGNTR"/>
</dbReference>
<dbReference type="Gene3D" id="3.40.1410.10">
    <property type="entry name" value="Chorismate lyase-like"/>
    <property type="match status" value="1"/>
</dbReference>
<gene>
    <name evidence="5" type="ORF">GCM10023144_36820</name>
</gene>
<evidence type="ECO:0000256" key="1">
    <source>
        <dbReference type="ARBA" id="ARBA00023015"/>
    </source>
</evidence>
<dbReference type="SMART" id="SM00345">
    <property type="entry name" value="HTH_GNTR"/>
    <property type="match status" value="1"/>
</dbReference>
<dbReference type="SUPFAM" id="SSF46785">
    <property type="entry name" value="Winged helix' DNA-binding domain"/>
    <property type="match status" value="1"/>
</dbReference>
<dbReference type="Gene3D" id="1.10.10.10">
    <property type="entry name" value="Winged helix-like DNA-binding domain superfamily/Winged helix DNA-binding domain"/>
    <property type="match status" value="1"/>
</dbReference>
<organism evidence="5 6">
    <name type="scientific">Pigmentiphaga soli</name>
    <dbReference type="NCBI Taxonomy" id="1007095"/>
    <lineage>
        <taxon>Bacteria</taxon>
        <taxon>Pseudomonadati</taxon>
        <taxon>Pseudomonadota</taxon>
        <taxon>Betaproteobacteria</taxon>
        <taxon>Burkholderiales</taxon>
        <taxon>Alcaligenaceae</taxon>
        <taxon>Pigmentiphaga</taxon>
    </lineage>
</organism>
<evidence type="ECO:0000256" key="3">
    <source>
        <dbReference type="ARBA" id="ARBA00023163"/>
    </source>
</evidence>
<dbReference type="InterPro" id="IPR050679">
    <property type="entry name" value="Bact_HTH_transcr_reg"/>
</dbReference>
<keyword evidence="3" id="KW-0804">Transcription</keyword>
<comment type="caution">
    <text evidence="5">The sequence shown here is derived from an EMBL/GenBank/DDBJ whole genome shotgun (WGS) entry which is preliminary data.</text>
</comment>
<accession>A0ABP8HGV7</accession>
<dbReference type="PROSITE" id="PS50949">
    <property type="entry name" value="HTH_GNTR"/>
    <property type="match status" value="1"/>
</dbReference>
<keyword evidence="6" id="KW-1185">Reference proteome</keyword>
<evidence type="ECO:0000313" key="5">
    <source>
        <dbReference type="EMBL" id="GAA4339051.1"/>
    </source>
</evidence>